<keyword evidence="5" id="KW-1133">Transmembrane helix</keyword>
<dbReference type="PANTHER" id="PTHR33452:SF1">
    <property type="entry name" value="INNER MEMBRANE PROTEIN YPHA-RELATED"/>
    <property type="match status" value="1"/>
</dbReference>
<sequence>MTRSVALSSSSSDDLGKLVLRVLVGLLVLVHGVSKLQNGIGPVLGAVANAGLPSAVAYLVYVGEVLAPLLMIAGFWTRPAALVVAGNMLVAIGLVHRGQIFQLNNTGGWAIELQAMYLFGAFAVVLLGAGRFSVGGAAGRWN</sequence>
<evidence type="ECO:0000256" key="6">
    <source>
        <dbReference type="ARBA" id="ARBA00023136"/>
    </source>
</evidence>
<accession>A0A1W6LCN1</accession>
<evidence type="ECO:0000256" key="3">
    <source>
        <dbReference type="ARBA" id="ARBA00022475"/>
    </source>
</evidence>
<evidence type="ECO:0000256" key="1">
    <source>
        <dbReference type="ARBA" id="ARBA00004651"/>
    </source>
</evidence>
<keyword evidence="6" id="KW-0472">Membrane</keyword>
<dbReference type="EMBL" id="CP015118">
    <property type="protein sequence ID" value="ARN22014.1"/>
    <property type="molecule type" value="Genomic_DNA"/>
</dbReference>
<comment type="similarity">
    <text evidence="2">Belongs to the DoxX family.</text>
</comment>
<dbReference type="GO" id="GO:0005886">
    <property type="term" value="C:plasma membrane"/>
    <property type="evidence" value="ECO:0007669"/>
    <property type="project" value="UniProtKB-SubCell"/>
</dbReference>
<dbReference type="Proteomes" id="UP000193427">
    <property type="component" value="Chromosome"/>
</dbReference>
<name>A0A1W6LCN1_9BURK</name>
<protein>
    <submittedName>
        <fullName evidence="7">GntR family transcriptional regulator</fullName>
    </submittedName>
</protein>
<organism evidence="7 8">
    <name type="scientific">Piscinibacter gummiphilus</name>
    <dbReference type="NCBI Taxonomy" id="946333"/>
    <lineage>
        <taxon>Bacteria</taxon>
        <taxon>Pseudomonadati</taxon>
        <taxon>Pseudomonadota</taxon>
        <taxon>Betaproteobacteria</taxon>
        <taxon>Burkholderiales</taxon>
        <taxon>Sphaerotilaceae</taxon>
        <taxon>Piscinibacter</taxon>
    </lineage>
</organism>
<dbReference type="InterPro" id="IPR032808">
    <property type="entry name" value="DoxX"/>
</dbReference>
<dbReference type="PANTHER" id="PTHR33452">
    <property type="entry name" value="OXIDOREDUCTASE CATD-RELATED"/>
    <property type="match status" value="1"/>
</dbReference>
<proteinExistence type="inferred from homology"/>
<dbReference type="STRING" id="946333.A4W93_20100"/>
<keyword evidence="8" id="KW-1185">Reference proteome</keyword>
<dbReference type="AlphaFoldDB" id="A0A1W6LCN1"/>
<evidence type="ECO:0000313" key="8">
    <source>
        <dbReference type="Proteomes" id="UP000193427"/>
    </source>
</evidence>
<keyword evidence="3" id="KW-1003">Cell membrane</keyword>
<dbReference type="Pfam" id="PF07681">
    <property type="entry name" value="DoxX"/>
    <property type="match status" value="1"/>
</dbReference>
<evidence type="ECO:0000256" key="5">
    <source>
        <dbReference type="ARBA" id="ARBA00022989"/>
    </source>
</evidence>
<gene>
    <name evidence="7" type="ORF">A4W93_20100</name>
</gene>
<dbReference type="OrthoDB" id="280866at2"/>
<evidence type="ECO:0000256" key="2">
    <source>
        <dbReference type="ARBA" id="ARBA00006679"/>
    </source>
</evidence>
<dbReference type="InterPro" id="IPR051907">
    <property type="entry name" value="DoxX-like_oxidoreductase"/>
</dbReference>
<dbReference type="RefSeq" id="WP_085752310.1">
    <property type="nucleotide sequence ID" value="NZ_BSPR01000006.1"/>
</dbReference>
<dbReference type="KEGG" id="rgu:A4W93_20100"/>
<reference evidence="7 8" key="1">
    <citation type="submission" date="2016-04" db="EMBL/GenBank/DDBJ databases">
        <title>Complete genome sequence of natural rubber-degrading, novel Gram-negative bacterium, Rhizobacter gummiphilus strain NS21.</title>
        <authorList>
            <person name="Tabata M."/>
            <person name="Kasai D."/>
            <person name="Fukuda M."/>
        </authorList>
    </citation>
    <scope>NUCLEOTIDE SEQUENCE [LARGE SCALE GENOMIC DNA]</scope>
    <source>
        <strain evidence="7 8">NS21</strain>
    </source>
</reference>
<evidence type="ECO:0000313" key="7">
    <source>
        <dbReference type="EMBL" id="ARN22014.1"/>
    </source>
</evidence>
<evidence type="ECO:0000256" key="4">
    <source>
        <dbReference type="ARBA" id="ARBA00022692"/>
    </source>
</evidence>
<keyword evidence="4" id="KW-0812">Transmembrane</keyword>
<comment type="subcellular location">
    <subcellularLocation>
        <location evidence="1">Cell membrane</location>
        <topology evidence="1">Multi-pass membrane protein</topology>
    </subcellularLocation>
</comment>